<dbReference type="VEuPathDB" id="FungiDB:BDBG_03997"/>
<dbReference type="EMBL" id="GG657453">
    <property type="protein sequence ID" value="OAT08002.1"/>
    <property type="molecule type" value="Genomic_DNA"/>
</dbReference>
<reference evidence="3" key="1">
    <citation type="journal article" date="2015" name="PLoS Genet.">
        <title>The dynamic genome and transcriptome of the human fungal pathogen Blastomyces and close relative Emmonsia.</title>
        <authorList>
            <person name="Munoz J.F."/>
            <person name="Gauthier G.M."/>
            <person name="Desjardins C.A."/>
            <person name="Gallo J.E."/>
            <person name="Holder J."/>
            <person name="Sullivan T.D."/>
            <person name="Marty A.J."/>
            <person name="Carmen J.C."/>
            <person name="Chen Z."/>
            <person name="Ding L."/>
            <person name="Gujja S."/>
            <person name="Magrini V."/>
            <person name="Misas E."/>
            <person name="Mitreva M."/>
            <person name="Priest M."/>
            <person name="Saif S."/>
            <person name="Whiston E.A."/>
            <person name="Young S."/>
            <person name="Zeng Q."/>
            <person name="Goldman W.E."/>
            <person name="Mardis E.R."/>
            <person name="Taylor J.W."/>
            <person name="McEwen J.G."/>
            <person name="Clay O.K."/>
            <person name="Klein B.S."/>
            <person name="Cuomo C.A."/>
        </authorList>
    </citation>
    <scope>NUCLEOTIDE SEQUENCE [LARGE SCALE GENOMIC DNA]</scope>
    <source>
        <strain evidence="3">SLH14081</strain>
    </source>
</reference>
<feature type="compositionally biased region" description="Polar residues" evidence="1">
    <location>
        <begin position="57"/>
        <end position="66"/>
    </location>
</feature>
<feature type="region of interest" description="Disordered" evidence="1">
    <location>
        <begin position="42"/>
        <end position="66"/>
    </location>
</feature>
<evidence type="ECO:0000313" key="2">
    <source>
        <dbReference type="EMBL" id="OAT08002.1"/>
    </source>
</evidence>
<gene>
    <name evidence="2" type="ORF">BDBG_03997</name>
</gene>
<keyword evidence="3" id="KW-1185">Reference proteome</keyword>
<dbReference type="AlphaFoldDB" id="A0A179UNL1"/>
<sequence length="101" mass="11279">MSGQRLCEQGEDDCRPAELQETLATLRASQELSARVFVSSSISAPSAGKKQSEESQGHSQEAQQQSDIVYEDIEIEKIFILEKFLNQYADIVRNTLSLLSE</sequence>
<name>A0A179UNL1_BLAGS</name>
<dbReference type="Proteomes" id="UP000002038">
    <property type="component" value="Unassembled WGS sequence"/>
</dbReference>
<evidence type="ECO:0000313" key="3">
    <source>
        <dbReference type="Proteomes" id="UP000002038"/>
    </source>
</evidence>
<protein>
    <submittedName>
        <fullName evidence="2">Uncharacterized protein</fullName>
    </submittedName>
</protein>
<organism evidence="2 3">
    <name type="scientific">Blastomyces gilchristii (strain SLH14081)</name>
    <name type="common">Blastomyces dermatitidis</name>
    <dbReference type="NCBI Taxonomy" id="559298"/>
    <lineage>
        <taxon>Eukaryota</taxon>
        <taxon>Fungi</taxon>
        <taxon>Dikarya</taxon>
        <taxon>Ascomycota</taxon>
        <taxon>Pezizomycotina</taxon>
        <taxon>Eurotiomycetes</taxon>
        <taxon>Eurotiomycetidae</taxon>
        <taxon>Onygenales</taxon>
        <taxon>Ajellomycetaceae</taxon>
        <taxon>Blastomyces</taxon>
    </lineage>
</organism>
<evidence type="ECO:0000256" key="1">
    <source>
        <dbReference type="SAM" id="MobiDB-lite"/>
    </source>
</evidence>
<proteinExistence type="predicted"/>
<dbReference type="GeneID" id="8505241"/>
<dbReference type="RefSeq" id="XP_002625938.1">
    <property type="nucleotide sequence ID" value="XM_002625892.1"/>
</dbReference>
<accession>A0A179UNL1</accession>
<dbReference type="KEGG" id="bgh:BDBG_03997"/>